<dbReference type="PROSITE" id="PS50164">
    <property type="entry name" value="GIY_YIG"/>
    <property type="match status" value="1"/>
</dbReference>
<dbReference type="InterPro" id="IPR000305">
    <property type="entry name" value="GIY-YIG_endonuc"/>
</dbReference>
<dbReference type="SUPFAM" id="SSF82771">
    <property type="entry name" value="GIY-YIG endonuclease"/>
    <property type="match status" value="1"/>
</dbReference>
<reference evidence="6" key="1">
    <citation type="submission" date="2020-08" db="EMBL/GenBank/DDBJ databases">
        <title>Mitochondrial genome sequences of powdery mildew pathogens.</title>
        <authorList>
            <person name="Zaccaron A."/>
            <person name="Stergiopoulos I."/>
        </authorList>
    </citation>
    <scope>NUCLEOTIDE SEQUENCE</scope>
    <source>
        <strain evidence="6">C</strain>
    </source>
</reference>
<feature type="domain" description="GIY-YIG" evidence="5">
    <location>
        <begin position="1"/>
        <end position="82"/>
    </location>
</feature>
<dbReference type="Gene3D" id="3.40.1440.10">
    <property type="entry name" value="GIY-YIG endonuclease"/>
    <property type="match status" value="1"/>
</dbReference>
<keyword evidence="3 6" id="KW-0255">Endonuclease</keyword>
<organism evidence="6">
    <name type="scientific">Uncinula necator</name>
    <name type="common">Grape powdery mildew</name>
    <dbReference type="NCBI Taxonomy" id="52586"/>
    <lineage>
        <taxon>Eukaryota</taxon>
        <taxon>Fungi</taxon>
        <taxon>Dikarya</taxon>
        <taxon>Ascomycota</taxon>
        <taxon>Pezizomycotina</taxon>
        <taxon>Leotiomycetes</taxon>
        <taxon>Erysiphales</taxon>
        <taxon>Erysiphaceae</taxon>
        <taxon>Erysiphe</taxon>
    </lineage>
</organism>
<dbReference type="GO" id="GO:0004519">
    <property type="term" value="F:endonuclease activity"/>
    <property type="evidence" value="ECO:0007669"/>
    <property type="project" value="UniProtKB-KW"/>
</dbReference>
<keyword evidence="2" id="KW-0540">Nuclease</keyword>
<dbReference type="RefSeq" id="YP_010119112.1">
    <property type="nucleotide sequence ID" value="NC_056146.1"/>
</dbReference>
<dbReference type="GO" id="GO:0003677">
    <property type="term" value="F:DNA binding"/>
    <property type="evidence" value="ECO:0007669"/>
    <property type="project" value="InterPro"/>
</dbReference>
<name>A0A7U1BF19_UNCNE</name>
<sequence length="217" mass="25628">MFINNLTNDLYVGSSLNLTKRMSSHFYYASTEKMKTILARAMRKYELHNFSLAILEFFEKDLITSIKLEQKWIDHYKPKYNILKIAGSSLGFTHKIETIVKLKELFRKENHPKYGYNTSSDTKKAISEGIKQFYINNSHTKYGLKGKLSALYGIGGKFVYCYDKKNNELIFPSINAARQYFKIRWTTIKDTIDNNQYINIKDDYWIFQSKPRNHRPL</sequence>
<proteinExistence type="predicted"/>
<dbReference type="InterPro" id="IPR003611">
    <property type="entry name" value="NUMOD3"/>
</dbReference>
<dbReference type="Pfam" id="PF07460">
    <property type="entry name" value="NUMOD3"/>
    <property type="match status" value="1"/>
</dbReference>
<dbReference type="AlphaFoldDB" id="A0A7U1BF19"/>
<dbReference type="InterPro" id="IPR003647">
    <property type="entry name" value="Intron_nuc_1_rpt"/>
</dbReference>
<protein>
    <submittedName>
        <fullName evidence="6">GIY-YIG endonuclease domain-containing protein</fullName>
    </submittedName>
</protein>
<keyword evidence="4" id="KW-0378">Hydrolase</keyword>
<dbReference type="GeneID" id="65320131"/>
<evidence type="ECO:0000256" key="1">
    <source>
        <dbReference type="ARBA" id="ARBA00010045"/>
    </source>
</evidence>
<dbReference type="GO" id="GO:0016787">
    <property type="term" value="F:hydrolase activity"/>
    <property type="evidence" value="ECO:0007669"/>
    <property type="project" value="UniProtKB-KW"/>
</dbReference>
<gene>
    <name evidence="6" type="primary">cox1-i21</name>
</gene>
<dbReference type="SUPFAM" id="SSF64496">
    <property type="entry name" value="DNA-binding domain of intron-encoded endonucleases"/>
    <property type="match status" value="1"/>
</dbReference>
<dbReference type="NCBIfam" id="TIGR01453">
    <property type="entry name" value="grpIintron_endo"/>
    <property type="match status" value="1"/>
</dbReference>
<comment type="similarity">
    <text evidence="1">To endonucleases of group I introns of fungi and phage.</text>
</comment>
<evidence type="ECO:0000256" key="4">
    <source>
        <dbReference type="ARBA" id="ARBA00022801"/>
    </source>
</evidence>
<evidence type="ECO:0000313" key="6">
    <source>
        <dbReference type="EMBL" id="QQY98205.1"/>
    </source>
</evidence>
<dbReference type="InterPro" id="IPR006350">
    <property type="entry name" value="Intron_endoG1"/>
</dbReference>
<dbReference type="SMART" id="SM00497">
    <property type="entry name" value="IENR1"/>
    <property type="match status" value="1"/>
</dbReference>
<accession>A0A7U1BF19</accession>
<keyword evidence="6" id="KW-0496">Mitochondrion</keyword>
<evidence type="ECO:0000256" key="3">
    <source>
        <dbReference type="ARBA" id="ARBA00022759"/>
    </source>
</evidence>
<dbReference type="Pfam" id="PF01541">
    <property type="entry name" value="GIY-YIG"/>
    <property type="match status" value="1"/>
</dbReference>
<dbReference type="EMBL" id="MT880588">
    <property type="protein sequence ID" value="QQY98205.1"/>
    <property type="molecule type" value="Genomic_DNA"/>
</dbReference>
<evidence type="ECO:0000259" key="5">
    <source>
        <dbReference type="PROSITE" id="PS50164"/>
    </source>
</evidence>
<dbReference type="InterPro" id="IPR035901">
    <property type="entry name" value="GIY-YIG_endonuc_sf"/>
</dbReference>
<dbReference type="SMART" id="SM00465">
    <property type="entry name" value="GIYc"/>
    <property type="match status" value="1"/>
</dbReference>
<evidence type="ECO:0000256" key="2">
    <source>
        <dbReference type="ARBA" id="ARBA00022722"/>
    </source>
</evidence>
<dbReference type="CDD" id="cd10445">
    <property type="entry name" value="GIY-YIG_bI1_like"/>
    <property type="match status" value="1"/>
</dbReference>
<geneLocation type="mitochondrion" evidence="6"/>